<proteinExistence type="predicted"/>
<comment type="caution">
    <text evidence="1">The sequence shown here is derived from an EMBL/GenBank/DDBJ whole genome shotgun (WGS) entry which is preliminary data.</text>
</comment>
<name>A0ACC1IU82_9FUNG</name>
<dbReference type="EMBL" id="JANBPG010000049">
    <property type="protein sequence ID" value="KAJ1901000.1"/>
    <property type="molecule type" value="Genomic_DNA"/>
</dbReference>
<keyword evidence="2" id="KW-1185">Reference proteome</keyword>
<protein>
    <submittedName>
        <fullName evidence="1">Uncharacterized protein</fullName>
    </submittedName>
</protein>
<organism evidence="1 2">
    <name type="scientific">Kickxella alabastrina</name>
    <dbReference type="NCBI Taxonomy" id="61397"/>
    <lineage>
        <taxon>Eukaryota</taxon>
        <taxon>Fungi</taxon>
        <taxon>Fungi incertae sedis</taxon>
        <taxon>Zoopagomycota</taxon>
        <taxon>Kickxellomycotina</taxon>
        <taxon>Kickxellomycetes</taxon>
        <taxon>Kickxellales</taxon>
        <taxon>Kickxellaceae</taxon>
        <taxon>Kickxella</taxon>
    </lineage>
</organism>
<accession>A0ACC1IU82</accession>
<evidence type="ECO:0000313" key="2">
    <source>
        <dbReference type="Proteomes" id="UP001150581"/>
    </source>
</evidence>
<reference evidence="1" key="1">
    <citation type="submission" date="2022-07" db="EMBL/GenBank/DDBJ databases">
        <title>Phylogenomic reconstructions and comparative analyses of Kickxellomycotina fungi.</title>
        <authorList>
            <person name="Reynolds N.K."/>
            <person name="Stajich J.E."/>
            <person name="Barry K."/>
            <person name="Grigoriev I.V."/>
            <person name="Crous P."/>
            <person name="Smith M.E."/>
        </authorList>
    </citation>
    <scope>NUCLEOTIDE SEQUENCE</scope>
    <source>
        <strain evidence="1">Benny 63K</strain>
    </source>
</reference>
<dbReference type="Proteomes" id="UP001150581">
    <property type="component" value="Unassembled WGS sequence"/>
</dbReference>
<sequence length="2810" mass="306975">MTGQRYQRSHIYPYRSRDARPRSRRQHAIANISDSDVDVLSPFVFNFASDSSDAEIFNRPRGARQASMGEQMSCYDAHGGSCSPPSSPCSRRVYLYSAHFTGRFALVRCSESDADFDPEDMVPTDVQTMAARIADVTMQTTPSLDHIVAAQVAIAAANASSRSHSHSHSEGEGEVIGFSHSSSSSDDIGTDSETQSLDMSISNTSEMNVDVDVDGYAALQIMQLDQPLADSDHAPGIVATSSTLRECALPYLGSETNSELLVQQQQQQLDERAATPSAQSPTAHRYAPIVSPLALSASRQNSLQLSPILALGDSPVLSLLPHAADLAIEHTSLVTTLPTPPEVHGQPQNGGQEPQSSGDHDTLSLHAQQPVQSRARHSERVILQDNVCVKERRLSDLPISSVVVARNATLEHSQDAGQQQPRACEHKHTQFCEYSSGDQAFAPDCGLQAHTPVRRSSSDSLATAKGLVVSGSSCLTSTLTMASGASKQPHACDTKESAQTAKSKPTVAASADPKQLVYALGTVNAYQNIDDRRASEHARRSQVCLAAQSFARAQSDAAGEDEDSTGDQASARERVDFLARVLPATADVWQHEPHGLEAKQKVQQALPANPAVAAEGAKKRRITPFLVSTELTTQPTGNLVAQQNQQLMSSAGISASLLSSHTEAEAAATVPQLDPVSARSQLQAIFVSCGSAGSDTSTCRVLSNARRHRRALASLDYSSDQPPCAVGLQFVASDTFWFRRLASCKLTNSNAQRVERMTARARKGSGKGMHECDAGAMDANSASARLWRNMQRVQAWHWQHVATVDAIAYGDLGSHIDASVLGVTAAAEATAAVSAKDYNVTNEEDKVLPLYGDSGSEGEYPDDLLCEMDAERRDVDKYRARAENIERQRVELVRSIVQERKAQFESDWQTRVRPKLEALAYKSWRQHIGRRTRLEGELARLSIQRLSNEEKSVFESGCSSRRELVTLCEGFHLTINQIAETKWMLQLIGLPCPPHPIRKQQCSSLSSSAAPNQAQRYSALLKGRGQLPETKRVGSASGSSNDSSNIGSSSDSDSDSMAGFIDDEDDIRVESNPIISAHGRRIGSDMADGPNNVPQSQGRSSRKLAQQPASRIAAGSSASKGVGASVMSPVQQRLRQQLRGRPLSLEEAAVAEEGALAAEEASLTKTKGKELAKYREAVSRRYSRNRAPTTRSQRPRVGLDLGLDQGESKAQAHDNASVAVGKDTDEKGEVARQSAQQPTGSPVVATAVVMSNEQFVRELCQHNTDEIHDAAMFFVVRMMRGLESLADLEAGRLNPDCPERMPAVSMRIALRMWSEFMQWINVPGDPIPDNRVMPNTKTDSRSANDMSEAALVVVTYPNSKQRDEQLAIIRSELERTPHPSVTDEQQHRALQRMCHDTSLVARSLIECPLPVWGVDYARLKSANAKNIRDAVFASFKRVRRTNGRSGGGNSDGRSILSICRWCLPKLARLVQEVKAIRRAVFAAFFHWRCTCRVEAEGAEKQLVLPLVVGSYATARSCDHEGGGVGQLDGISAVEDDAGVDAGVNADADADADAQRVCEDSGLSDNGSQPGSTISANRKRRRREMPVHTESQEVLEMRQREKQAVLDFKRRAKEQEADIARKRMRSESTHNAAAVVHASAGLGAADEDEVLASGINFVRPPTQSLLSPPAQLASLKPLAPPIMAHTLTPLPQVVPEFDVSTIGTPVHINLGHEADQRDVFVPGFIGSHLKEHQAEGIQFMWQNVVALSDHNSAAGDSDNGGSKRKRAAHMPKQHGCVLAHSMGLGKTLQMVAFVYTLLNEILEGSTDFAHSTFGTRRVLVLCPPTVQSNWAAEFEKWTGVGHTILSLSKPSGPMLPAPYDATSDSAQQQRILHAVRVRARRVITQVVSFEAMTNSKMQMAALKSWHAHGGVLIMGYPIFRRLVQRATTATVASSDKPADTDGRLPDSARPTSWSGLATGTNGLAAPTSPNGTWQQQQDLLRKYLIDEGPCLVIADEGHCIKNPETQLAKAANMLKTRARICLTGYPLQNRIEEYWTMVDFCYPQFLGDLADFRYRYIKPINDGMYVDATKDDKRRSKLHMGMLQKLLETIVDRRDSGLLYHELPRKVEYFISCPLTPMQSQLYIEYLARFAGIGLGAREGTNIGLLQHGHLLLTICNHPAVFKASVEENHRCRQQQQRQRQQIQQQADLSAIIDDVADISAIDEEGKCDGDELTGRIADDDAWCREIYERHCGSSRPGIDIADGIDNSGVQNPEHSTKVRMALHIIRESIACGERVLVFSRSIPTLDYLQWAIEHAGIAGCDGQKQKGRIQSTPNKMMRIDGATPVTHRQSLIDGFNADDSLYRVFLISSGTGSIGINLVSASRVILFDIGWNPLYDDQAVARAYRYGQRRRVYVYRLLTTGTWEDRLLSNNIFKVGLIRRVVDKQTMNRRVSKQDSQKYLQLPPARPPLITGDKVVKLASEYEDDSVFTGLLAAFGSQISRVTPQATLLANEDDPLHPDDLEVLNAYVLREKQRLGQLPPSPGTNSADAATILNGAAILPLLSPPAPVQTPTPGSAFAALQHPQQVRQVQAVAQQPAGYQQPTHWPSASSLPSTRPFNSNLDSQQQQQACAEPRMGPRPGAVLPHGTSIVGTSGMHATHPSRPVAATLAVPPLMFGAASNSTTSSSKIVSARNHGTGTAAGAVKRIAQPNKAVISVENMPVIFVMAMLHKIYTRIVMLPDVVCGTVNHKELELLKLIILWSGELDKYVDKSRDGYEQRQKTQVHMASRWLTRPSDIYKIVPMLHRQDDRFLTLVIQRMESTKSSATTAQP</sequence>
<gene>
    <name evidence="1" type="ORF">LPJ66_001078</name>
</gene>
<evidence type="ECO:0000313" key="1">
    <source>
        <dbReference type="EMBL" id="KAJ1901000.1"/>
    </source>
</evidence>